<evidence type="ECO:0000313" key="11">
    <source>
        <dbReference type="EMBL" id="MCF2950319.1"/>
    </source>
</evidence>
<keyword evidence="7" id="KW-0175">Coiled coil</keyword>
<dbReference type="InterPro" id="IPR036890">
    <property type="entry name" value="HATPase_C_sf"/>
</dbReference>
<keyword evidence="12" id="KW-1185">Reference proteome</keyword>
<feature type="domain" description="Response regulatory" evidence="10">
    <location>
        <begin position="712"/>
        <end position="834"/>
    </location>
</feature>
<evidence type="ECO:0000256" key="5">
    <source>
        <dbReference type="ARBA" id="ARBA00022777"/>
    </source>
</evidence>
<reference evidence="11 12" key="1">
    <citation type="submission" date="2022-01" db="EMBL/GenBank/DDBJ databases">
        <title>Paraglaciecola sp. G1-23.</title>
        <authorList>
            <person name="Jin M.S."/>
            <person name="Han D.M."/>
            <person name="Kim H.M."/>
            <person name="Jeon C.O."/>
        </authorList>
    </citation>
    <scope>NUCLEOTIDE SEQUENCE [LARGE SCALE GENOMIC DNA]</scope>
    <source>
        <strain evidence="11 12">G1-23</strain>
    </source>
</reference>
<feature type="transmembrane region" description="Helical" evidence="8">
    <location>
        <begin position="246"/>
        <end position="264"/>
    </location>
</feature>
<dbReference type="PROSITE" id="PS50110">
    <property type="entry name" value="RESPONSE_REGULATORY"/>
    <property type="match status" value="1"/>
</dbReference>
<feature type="transmembrane region" description="Helical" evidence="8">
    <location>
        <begin position="217"/>
        <end position="239"/>
    </location>
</feature>
<evidence type="ECO:0000256" key="6">
    <source>
        <dbReference type="PROSITE-ProRule" id="PRU00169"/>
    </source>
</evidence>
<keyword evidence="8" id="KW-0472">Membrane</keyword>
<dbReference type="PANTHER" id="PTHR43047">
    <property type="entry name" value="TWO-COMPONENT HISTIDINE PROTEIN KINASE"/>
    <property type="match status" value="1"/>
</dbReference>
<organism evidence="11 12">
    <name type="scientific">Paraglaciecola algarum</name>
    <dbReference type="NCBI Taxonomy" id="3050085"/>
    <lineage>
        <taxon>Bacteria</taxon>
        <taxon>Pseudomonadati</taxon>
        <taxon>Pseudomonadota</taxon>
        <taxon>Gammaproteobacteria</taxon>
        <taxon>Alteromonadales</taxon>
        <taxon>Alteromonadaceae</taxon>
        <taxon>Paraglaciecola</taxon>
    </lineage>
</organism>
<feature type="transmembrane region" description="Helical" evidence="8">
    <location>
        <begin position="342"/>
        <end position="361"/>
    </location>
</feature>
<keyword evidence="4" id="KW-0808">Transferase</keyword>
<evidence type="ECO:0000313" key="12">
    <source>
        <dbReference type="Proteomes" id="UP001521137"/>
    </source>
</evidence>
<dbReference type="PRINTS" id="PR00344">
    <property type="entry name" value="BCTRLSENSOR"/>
</dbReference>
<keyword evidence="3 6" id="KW-0597">Phosphoprotein</keyword>
<dbReference type="Pfam" id="PF00072">
    <property type="entry name" value="Response_reg"/>
    <property type="match status" value="1"/>
</dbReference>
<dbReference type="PANTHER" id="PTHR43047:SF9">
    <property type="entry name" value="HISTIDINE KINASE"/>
    <property type="match status" value="1"/>
</dbReference>
<dbReference type="Pfam" id="PF00512">
    <property type="entry name" value="HisKA"/>
    <property type="match status" value="1"/>
</dbReference>
<dbReference type="SMART" id="SM00388">
    <property type="entry name" value="HisKA"/>
    <property type="match status" value="1"/>
</dbReference>
<dbReference type="PROSITE" id="PS50109">
    <property type="entry name" value="HIS_KIN"/>
    <property type="match status" value="1"/>
</dbReference>
<dbReference type="InterPro" id="IPR003594">
    <property type="entry name" value="HATPase_dom"/>
</dbReference>
<comment type="catalytic activity">
    <reaction evidence="1">
        <text>ATP + protein L-histidine = ADP + protein N-phospho-L-histidine.</text>
        <dbReference type="EC" id="2.7.13.3"/>
    </reaction>
</comment>
<dbReference type="InterPro" id="IPR004358">
    <property type="entry name" value="Sig_transdc_His_kin-like_C"/>
</dbReference>
<dbReference type="SUPFAM" id="SSF47384">
    <property type="entry name" value="Homodimeric domain of signal transducing histidine kinase"/>
    <property type="match status" value="1"/>
</dbReference>
<evidence type="ECO:0000256" key="1">
    <source>
        <dbReference type="ARBA" id="ARBA00000085"/>
    </source>
</evidence>
<dbReference type="Gene3D" id="1.10.287.130">
    <property type="match status" value="1"/>
</dbReference>
<dbReference type="Gene3D" id="3.30.565.10">
    <property type="entry name" value="Histidine kinase-like ATPase, C-terminal domain"/>
    <property type="match status" value="1"/>
</dbReference>
<dbReference type="SUPFAM" id="SSF52172">
    <property type="entry name" value="CheY-like"/>
    <property type="match status" value="1"/>
</dbReference>
<dbReference type="InterPro" id="IPR005467">
    <property type="entry name" value="His_kinase_dom"/>
</dbReference>
<dbReference type="InterPro" id="IPR003661">
    <property type="entry name" value="HisK_dim/P_dom"/>
</dbReference>
<evidence type="ECO:0000256" key="3">
    <source>
        <dbReference type="ARBA" id="ARBA00022553"/>
    </source>
</evidence>
<dbReference type="GO" id="GO:0016301">
    <property type="term" value="F:kinase activity"/>
    <property type="evidence" value="ECO:0007669"/>
    <property type="project" value="UniProtKB-KW"/>
</dbReference>
<dbReference type="SMART" id="SM00387">
    <property type="entry name" value="HATPase_c"/>
    <property type="match status" value="1"/>
</dbReference>
<feature type="modified residue" description="4-aspartylphosphate" evidence="6">
    <location>
        <position position="763"/>
    </location>
</feature>
<comment type="caution">
    <text evidence="11">The sequence shown here is derived from an EMBL/GenBank/DDBJ whole genome shotgun (WGS) entry which is preliminary data.</text>
</comment>
<dbReference type="InterPro" id="IPR001789">
    <property type="entry name" value="Sig_transdc_resp-reg_receiver"/>
</dbReference>
<keyword evidence="5 11" id="KW-0418">Kinase</keyword>
<evidence type="ECO:0000256" key="8">
    <source>
        <dbReference type="SAM" id="Phobius"/>
    </source>
</evidence>
<evidence type="ECO:0000259" key="10">
    <source>
        <dbReference type="PROSITE" id="PS50110"/>
    </source>
</evidence>
<dbReference type="Gene3D" id="3.40.50.2300">
    <property type="match status" value="1"/>
</dbReference>
<feature type="coiled-coil region" evidence="7">
    <location>
        <begin position="440"/>
        <end position="467"/>
    </location>
</feature>
<name>A0ABS9DEV5_9ALTE</name>
<keyword evidence="8" id="KW-1133">Transmembrane helix</keyword>
<feature type="transmembrane region" description="Helical" evidence="8">
    <location>
        <begin position="368"/>
        <end position="392"/>
    </location>
</feature>
<feature type="transmembrane region" description="Helical" evidence="8">
    <location>
        <begin position="284"/>
        <end position="304"/>
    </location>
</feature>
<dbReference type="Pfam" id="PF02518">
    <property type="entry name" value="HATPase_c"/>
    <property type="match status" value="1"/>
</dbReference>
<feature type="transmembrane region" description="Helical" evidence="8">
    <location>
        <begin position="311"/>
        <end position="330"/>
    </location>
</feature>
<dbReference type="RefSeq" id="WP_235314417.1">
    <property type="nucleotide sequence ID" value="NZ_JAKGAS010000017.1"/>
</dbReference>
<evidence type="ECO:0000256" key="4">
    <source>
        <dbReference type="ARBA" id="ARBA00022679"/>
    </source>
</evidence>
<dbReference type="InterPro" id="IPR011006">
    <property type="entry name" value="CheY-like_superfamily"/>
</dbReference>
<gene>
    <name evidence="11" type="ORF">L0668_19580</name>
</gene>
<evidence type="ECO:0000256" key="7">
    <source>
        <dbReference type="SAM" id="Coils"/>
    </source>
</evidence>
<keyword evidence="8" id="KW-0812">Transmembrane</keyword>
<dbReference type="SMART" id="SM00448">
    <property type="entry name" value="REC"/>
    <property type="match status" value="1"/>
</dbReference>
<dbReference type="SUPFAM" id="SSF55874">
    <property type="entry name" value="ATPase domain of HSP90 chaperone/DNA topoisomerase II/histidine kinase"/>
    <property type="match status" value="1"/>
</dbReference>
<evidence type="ECO:0000256" key="2">
    <source>
        <dbReference type="ARBA" id="ARBA00012438"/>
    </source>
</evidence>
<accession>A0ABS9DEV5</accession>
<protein>
    <recommendedName>
        <fullName evidence="2">histidine kinase</fullName>
        <ecNumber evidence="2">2.7.13.3</ecNumber>
    </recommendedName>
</protein>
<sequence>MFSILISYLGRLAAFLQVHDALKVLIFFGCFSYNALAEPVVTNRLVNPSSLFNFENINMVDNQILSLAGKWCFNWSEFIDPETPCPATSQSMVLPSKWNNLTSGQTSFARQGYASYSTTIMLPKNAPPMGLYVPLFYRAGEFFINGRSVLKVGQVGETKDTEVPRDKRSIIALPEGVQRINLVIHVSSFHHIEGGLNNELQIAPLTVLLSEERIRSFSSIFLVGSSLSFAVYFFFIGLGPARRKDFVYIAGATSIFTYTLRIIGTEQIWLFIVPDMPAFWTLKFEYYGIVLGLPAYLYYLYYLFPDNVNKLLCRGLLLLGLMSFVAINVLPTEIYVWLRDPWIALFAFFMLYFLYCIVQAIKQRQPDSYIVGFIVITVILTISHDLFIWFGVFSGNRLVNLTYLSLLLGNAAILTTRMIRSANREVVLAKQINLLNLSLQNKVEKRTKQLAQKVNELDQQRHIAEKANSAKSKFLATASHDLRQPLHALGLFIGSLRFSRNNQEKAEIQDKLEATHSSLTELFDGLLDISKIDADAIDTEIQPVAVKPLLQKIQQEFEVSAINKGIQLRFHGKDLYVISDPLWLERIVRNLLSNALRYTNQGGVLLTVRLRKNKVLIQVWDTGIGIPKEQQSSIFEEFTQLKNPSPAGRLGLGLGLSIVQKLGVLLDHKVTVQSKVGQGSVFTVEAEMAEAISIVPSVSQISGGLNPLAGKIILVVDDEAPILDAMRLMLEKWDCTVFTANSMAEVKSVLESQVILPDMLITDYRFPGDYTGLDIIQFIRQSVNKHIPALMVTGDTSKDKVELFKYEGVKNAGVRVLHKPVQQAKIRLMLNHLSKELE</sequence>
<dbReference type="EC" id="2.7.13.3" evidence="2"/>
<dbReference type="Gene3D" id="2.60.120.260">
    <property type="entry name" value="Galactose-binding domain-like"/>
    <property type="match status" value="1"/>
</dbReference>
<dbReference type="EMBL" id="JAKGAS010000017">
    <property type="protein sequence ID" value="MCF2950319.1"/>
    <property type="molecule type" value="Genomic_DNA"/>
</dbReference>
<proteinExistence type="predicted"/>
<dbReference type="CDD" id="cd00156">
    <property type="entry name" value="REC"/>
    <property type="match status" value="1"/>
</dbReference>
<dbReference type="Proteomes" id="UP001521137">
    <property type="component" value="Unassembled WGS sequence"/>
</dbReference>
<evidence type="ECO:0000259" key="9">
    <source>
        <dbReference type="PROSITE" id="PS50109"/>
    </source>
</evidence>
<dbReference type="CDD" id="cd00082">
    <property type="entry name" value="HisKA"/>
    <property type="match status" value="1"/>
</dbReference>
<feature type="domain" description="Histidine kinase" evidence="9">
    <location>
        <begin position="477"/>
        <end position="690"/>
    </location>
</feature>
<dbReference type="InterPro" id="IPR036097">
    <property type="entry name" value="HisK_dim/P_sf"/>
</dbReference>